<gene>
    <name evidence="3" type="ORF">C7474_0466</name>
</gene>
<dbReference type="GO" id="GO:0051782">
    <property type="term" value="P:negative regulation of cell division"/>
    <property type="evidence" value="ECO:0007669"/>
    <property type="project" value="TreeGrafter"/>
</dbReference>
<dbReference type="GO" id="GO:0009898">
    <property type="term" value="C:cytoplasmic side of plasma membrane"/>
    <property type="evidence" value="ECO:0007669"/>
    <property type="project" value="TreeGrafter"/>
</dbReference>
<dbReference type="GO" id="GO:0005829">
    <property type="term" value="C:cytosol"/>
    <property type="evidence" value="ECO:0007669"/>
    <property type="project" value="TreeGrafter"/>
</dbReference>
<protein>
    <submittedName>
        <fullName evidence="3">MinD-like ATPase involved in chromosome partitioning or flagellar assembly</fullName>
    </submittedName>
</protein>
<keyword evidence="3" id="KW-0966">Cell projection</keyword>
<keyword evidence="3" id="KW-0969">Cilium</keyword>
<dbReference type="GO" id="GO:0005524">
    <property type="term" value="F:ATP binding"/>
    <property type="evidence" value="ECO:0007669"/>
    <property type="project" value="TreeGrafter"/>
</dbReference>
<evidence type="ECO:0000313" key="4">
    <source>
        <dbReference type="Proteomes" id="UP000273158"/>
    </source>
</evidence>
<feature type="compositionally biased region" description="Basic and acidic residues" evidence="1">
    <location>
        <begin position="107"/>
        <end position="116"/>
    </location>
</feature>
<dbReference type="Gene3D" id="3.40.50.300">
    <property type="entry name" value="P-loop containing nucleotide triphosphate hydrolases"/>
    <property type="match status" value="1"/>
</dbReference>
<feature type="domain" description="AAA" evidence="2">
    <location>
        <begin position="208"/>
        <end position="317"/>
    </location>
</feature>
<dbReference type="GO" id="GO:0016887">
    <property type="term" value="F:ATP hydrolysis activity"/>
    <property type="evidence" value="ECO:0007669"/>
    <property type="project" value="TreeGrafter"/>
</dbReference>
<evidence type="ECO:0000313" key="3">
    <source>
        <dbReference type="EMBL" id="RLK52521.1"/>
    </source>
</evidence>
<sequence>MTTSSSHARAFATVTGPTALYTGADGTRHTVHDVTDIRIAILKHATDDARRTGNPVELVTSGDHGRHHLLVQTDGTLTPLTDPASVTEVRLAEFDDPDLEAPTTDVPESRTTELRESPTPVLPEGRTPEVPDAAAGLTATVGGQLSRRSSRAPAERVSFITPTTETPPAATGWRGFFARIGLRVGPSPYELARSEWERMVSRQWAGCRTIAVVNGKGGVGKTMTTAMLAAVYARHGGGNVLAWDNNDTRGTLGWRTEPGLYDTTIRDLLPAAHTLLDPHTGVSDITRYVHHQGADRYDVLRSNPELLAADQRLGTDQFDLLMKVAARFYRLVVFDSGNDESSDRWIRMIDSTRQLVIPTLASPESAESALLLLEALRDRSNASRDLADDAIVVVTQAEPHDAAHVRDIAAGFTPHVRAVETIPFDPALKSGPLRFENLRSTTRDAWLRVAATATDTL</sequence>
<dbReference type="OrthoDB" id="4640801at2"/>
<organism evidence="3 4">
    <name type="scientific">Microbacterium telephonicum</name>
    <dbReference type="NCBI Taxonomy" id="1714841"/>
    <lineage>
        <taxon>Bacteria</taxon>
        <taxon>Bacillati</taxon>
        <taxon>Actinomycetota</taxon>
        <taxon>Actinomycetes</taxon>
        <taxon>Micrococcales</taxon>
        <taxon>Microbacteriaceae</taxon>
        <taxon>Microbacterium</taxon>
    </lineage>
</organism>
<dbReference type="AlphaFoldDB" id="A0A498CK41"/>
<dbReference type="InterPro" id="IPR025669">
    <property type="entry name" value="AAA_dom"/>
</dbReference>
<name>A0A498CK41_9MICO</name>
<dbReference type="PANTHER" id="PTHR43384">
    <property type="entry name" value="SEPTUM SITE-DETERMINING PROTEIN MIND HOMOLOG, CHLOROPLASTIC-RELATED"/>
    <property type="match status" value="1"/>
</dbReference>
<dbReference type="InterPro" id="IPR027417">
    <property type="entry name" value="P-loop_NTPase"/>
</dbReference>
<keyword evidence="3" id="KW-0282">Flagellum</keyword>
<accession>A0A498CK41</accession>
<evidence type="ECO:0000259" key="2">
    <source>
        <dbReference type="Pfam" id="PF13614"/>
    </source>
</evidence>
<reference evidence="3 4" key="1">
    <citation type="journal article" date="2015" name="Stand. Genomic Sci.">
        <title>Genomic Encyclopedia of Bacterial and Archaeal Type Strains, Phase III: the genomes of soil and plant-associated and newly described type strains.</title>
        <authorList>
            <person name="Whitman W.B."/>
            <person name="Woyke T."/>
            <person name="Klenk H.P."/>
            <person name="Zhou Y."/>
            <person name="Lilburn T.G."/>
            <person name="Beck B.J."/>
            <person name="De Vos P."/>
            <person name="Vandamme P."/>
            <person name="Eisen J.A."/>
            <person name="Garrity G."/>
            <person name="Hugenholtz P."/>
            <person name="Kyrpides N.C."/>
        </authorList>
    </citation>
    <scope>NUCLEOTIDE SEQUENCE [LARGE SCALE GENOMIC DNA]</scope>
    <source>
        <strain evidence="3 4">S2T63</strain>
    </source>
</reference>
<dbReference type="RefSeq" id="WP_121057278.1">
    <property type="nucleotide sequence ID" value="NZ_RCDB01000001.1"/>
</dbReference>
<feature type="region of interest" description="Disordered" evidence="1">
    <location>
        <begin position="95"/>
        <end position="131"/>
    </location>
</feature>
<dbReference type="Pfam" id="PF13614">
    <property type="entry name" value="AAA_31"/>
    <property type="match status" value="1"/>
</dbReference>
<comment type="caution">
    <text evidence="3">The sequence shown here is derived from an EMBL/GenBank/DDBJ whole genome shotgun (WGS) entry which is preliminary data.</text>
</comment>
<dbReference type="SUPFAM" id="SSF52540">
    <property type="entry name" value="P-loop containing nucleoside triphosphate hydrolases"/>
    <property type="match status" value="1"/>
</dbReference>
<dbReference type="InterPro" id="IPR050625">
    <property type="entry name" value="ParA/MinD_ATPase"/>
</dbReference>
<dbReference type="EMBL" id="RCDB01000001">
    <property type="protein sequence ID" value="RLK52521.1"/>
    <property type="molecule type" value="Genomic_DNA"/>
</dbReference>
<dbReference type="PANTHER" id="PTHR43384:SF14">
    <property type="entry name" value="ESX-1 SECRETION-ASSOCIATED PROTEIN ESPI"/>
    <property type="match status" value="1"/>
</dbReference>
<dbReference type="Proteomes" id="UP000273158">
    <property type="component" value="Unassembled WGS sequence"/>
</dbReference>
<keyword evidence="4" id="KW-1185">Reference proteome</keyword>
<evidence type="ECO:0000256" key="1">
    <source>
        <dbReference type="SAM" id="MobiDB-lite"/>
    </source>
</evidence>
<proteinExistence type="predicted"/>